<comment type="similarity">
    <text evidence="1">Belongs to the protein kinase superfamily. CAMK Ser/Thr protein kinase family.</text>
</comment>
<dbReference type="FunFam" id="3.30.200.20:FF:000196">
    <property type="entry name" value="Myosin light chain kinase family, member 4"/>
    <property type="match status" value="1"/>
</dbReference>
<feature type="region of interest" description="Disordered" evidence="9">
    <location>
        <begin position="184"/>
        <end position="258"/>
    </location>
</feature>
<reference evidence="11" key="1">
    <citation type="submission" date="2022-02" db="EMBL/GenBank/DDBJ databases">
        <title>Atlantic sturgeon de novo genome assembly.</title>
        <authorList>
            <person name="Stock M."/>
            <person name="Klopp C."/>
            <person name="Guiguen Y."/>
            <person name="Cabau C."/>
            <person name="Parinello H."/>
            <person name="Santidrian Yebra-Pimentel E."/>
            <person name="Kuhl H."/>
            <person name="Dirks R.P."/>
            <person name="Guessner J."/>
            <person name="Wuertz S."/>
            <person name="Du K."/>
            <person name="Schartl M."/>
        </authorList>
    </citation>
    <scope>NUCLEOTIDE SEQUENCE</scope>
    <source>
        <strain evidence="11">STURGEONOMICS-FGT-2020</strain>
        <tissue evidence="11">Whole blood</tissue>
    </source>
</reference>
<evidence type="ECO:0000256" key="5">
    <source>
        <dbReference type="ARBA" id="ARBA00022777"/>
    </source>
</evidence>
<dbReference type="EMBL" id="JAGXEW010000003">
    <property type="protein sequence ID" value="KAK1173607.1"/>
    <property type="molecule type" value="Genomic_DNA"/>
</dbReference>
<comment type="caution">
    <text evidence="11">The sequence shown here is derived from an EMBL/GenBank/DDBJ whole genome shotgun (WGS) entry which is preliminary data.</text>
</comment>
<feature type="compositionally biased region" description="Acidic residues" evidence="9">
    <location>
        <begin position="438"/>
        <end position="476"/>
    </location>
</feature>
<feature type="compositionally biased region" description="Basic residues" evidence="9">
    <location>
        <begin position="284"/>
        <end position="295"/>
    </location>
</feature>
<feature type="compositionally biased region" description="Basic and acidic residues" evidence="9">
    <location>
        <begin position="411"/>
        <end position="437"/>
    </location>
</feature>
<accession>A0AAD8LST1</accession>
<evidence type="ECO:0000256" key="9">
    <source>
        <dbReference type="SAM" id="MobiDB-lite"/>
    </source>
</evidence>
<feature type="coiled-coil region" evidence="8">
    <location>
        <begin position="72"/>
        <end position="99"/>
    </location>
</feature>
<keyword evidence="3" id="KW-0808">Transferase</keyword>
<evidence type="ECO:0000256" key="4">
    <source>
        <dbReference type="ARBA" id="ARBA00022741"/>
    </source>
</evidence>
<dbReference type="PROSITE" id="PS00108">
    <property type="entry name" value="PROTEIN_KINASE_ST"/>
    <property type="match status" value="1"/>
</dbReference>
<feature type="compositionally biased region" description="Basic and acidic residues" evidence="9">
    <location>
        <begin position="272"/>
        <end position="283"/>
    </location>
</feature>
<evidence type="ECO:0000256" key="8">
    <source>
        <dbReference type="SAM" id="Coils"/>
    </source>
</evidence>
<feature type="region of interest" description="Disordered" evidence="9">
    <location>
        <begin position="411"/>
        <end position="483"/>
    </location>
</feature>
<dbReference type="GO" id="GO:0005524">
    <property type="term" value="F:ATP binding"/>
    <property type="evidence" value="ECO:0007669"/>
    <property type="project" value="UniProtKB-UniRule"/>
</dbReference>
<keyword evidence="2" id="KW-0723">Serine/threonine-protein kinase</keyword>
<dbReference type="SMART" id="SM00220">
    <property type="entry name" value="S_TKc"/>
    <property type="match status" value="1"/>
</dbReference>
<evidence type="ECO:0000256" key="3">
    <source>
        <dbReference type="ARBA" id="ARBA00022679"/>
    </source>
</evidence>
<evidence type="ECO:0000256" key="2">
    <source>
        <dbReference type="ARBA" id="ARBA00022527"/>
    </source>
</evidence>
<gene>
    <name evidence="11" type="primary">MYLK4</name>
    <name evidence="11" type="ORF">AOXY_G3761</name>
</gene>
<keyword evidence="4 7" id="KW-0547">Nucleotide-binding</keyword>
<feature type="compositionally biased region" description="Basic and acidic residues" evidence="9">
    <location>
        <begin position="556"/>
        <end position="572"/>
    </location>
</feature>
<proteinExistence type="inferred from homology"/>
<dbReference type="GO" id="GO:0004674">
    <property type="term" value="F:protein serine/threonine kinase activity"/>
    <property type="evidence" value="ECO:0007669"/>
    <property type="project" value="UniProtKB-KW"/>
</dbReference>
<feature type="binding site" evidence="7">
    <location>
        <position position="672"/>
    </location>
    <ligand>
        <name>ATP</name>
        <dbReference type="ChEBI" id="CHEBI:30616"/>
    </ligand>
</feature>
<keyword evidence="12" id="KW-1185">Reference proteome</keyword>
<dbReference type="Pfam" id="PF00069">
    <property type="entry name" value="Pkinase"/>
    <property type="match status" value="1"/>
</dbReference>
<evidence type="ECO:0000256" key="1">
    <source>
        <dbReference type="ARBA" id="ARBA00006692"/>
    </source>
</evidence>
<protein>
    <submittedName>
        <fullName evidence="11">Serine/threonine-protein kinase irlB isoform X1</fullName>
    </submittedName>
</protein>
<feature type="compositionally biased region" description="Acidic residues" evidence="9">
    <location>
        <begin position="573"/>
        <end position="583"/>
    </location>
</feature>
<sequence>MSTQMKQNSTLVHSMAKVYDTKPMKNQGPNTTTGTTHRLAVVSSKSSVDSSNLMDIKIDSLSCKVDKLITIQEKVLRKLDRMSEDIVEIENDVEILKVDKEETIQASSKPQEVETSKEIKEICVEMTNMLATVNHRTEQEARRLDGMEKIVLGIQQVISFIGETVKNSRILELILKGQFFPNRSPVNEESVENEKNKQISAKKHASSDKSAAVNKKTEKSTTSTKATKGTQEPPAKCETSPRDAIHIHTSRTKLPGPKHFLISRRYGNILGDHKAKDIKEKPRSSLKRLKSQQKKKPPDATGAAQKKDWVLDEKVQKLNKQNVEKSEKVPLSQEKTQVVDEEDLIWQSAAVHTQTQELLVPVTSNDLANTIVSACPAEEGKQEMVTTEVNSQKKQALTSLVSGGAGLEDVVKKGQRDLKEASKTRDQEEGRADKEAESLSDAELDEEDEEDGDQEGDDEQEETEAEETTEADEVSPTDESAPETCLLEGADETENGLLAETQLYEILGGINQNCSVMLQRYEDSENEVLLSDETGGEQASETEHQGDTIGSKRRVSKEDLVKDDNKKSRVESESEEPQPEEILEPGQSECVAEKTNETCISLEKNNNNQNLKLIIDISPPPPAPFDHRVVSAKPAQIINFYTLNKNEIIGGGRFGQVHKCVENSSGLTLAAKIIKVKGTKEKEEVKNEIQVMNQLNHANLIQLYAAFESKNDLILVMEYVDGGELFDRIIDENYYLTELDTVLFIKQICDGVQYMHQMYILHLDLKPENILCVNRATNKIKIIDFGLARRYKPREKLKVNFGTAEFLAPEVVNYDFVSFPTDMWSLGVITYMLLSGLSPFLGEDDNETLNNILACQWDFEGEEFGNISEEAKDFISKLLIKNKCWRISATEALKHPWLSDPCLHFRLQHQNNKCHSSHAPPSEE</sequence>
<dbReference type="InterPro" id="IPR017441">
    <property type="entry name" value="Protein_kinase_ATP_BS"/>
</dbReference>
<evidence type="ECO:0000256" key="6">
    <source>
        <dbReference type="ARBA" id="ARBA00022840"/>
    </source>
</evidence>
<dbReference type="Gene3D" id="1.10.510.10">
    <property type="entry name" value="Transferase(Phosphotransferase) domain 1"/>
    <property type="match status" value="1"/>
</dbReference>
<keyword evidence="5 11" id="KW-0418">Kinase</keyword>
<dbReference type="PROSITE" id="PS00107">
    <property type="entry name" value="PROTEIN_KINASE_ATP"/>
    <property type="match status" value="1"/>
</dbReference>
<feature type="domain" description="Protein kinase" evidence="10">
    <location>
        <begin position="643"/>
        <end position="898"/>
    </location>
</feature>
<dbReference type="PROSITE" id="PS50011">
    <property type="entry name" value="PROTEIN_KINASE_DOM"/>
    <property type="match status" value="1"/>
</dbReference>
<organism evidence="11 12">
    <name type="scientific">Acipenser oxyrinchus oxyrinchus</name>
    <dbReference type="NCBI Taxonomy" id="40147"/>
    <lineage>
        <taxon>Eukaryota</taxon>
        <taxon>Metazoa</taxon>
        <taxon>Chordata</taxon>
        <taxon>Craniata</taxon>
        <taxon>Vertebrata</taxon>
        <taxon>Euteleostomi</taxon>
        <taxon>Actinopterygii</taxon>
        <taxon>Chondrostei</taxon>
        <taxon>Acipenseriformes</taxon>
        <taxon>Acipenseridae</taxon>
        <taxon>Acipenser</taxon>
    </lineage>
</organism>
<feature type="region of interest" description="Disordered" evidence="9">
    <location>
        <begin position="527"/>
        <end position="590"/>
    </location>
</feature>
<dbReference type="SUPFAM" id="SSF56112">
    <property type="entry name" value="Protein kinase-like (PK-like)"/>
    <property type="match status" value="1"/>
</dbReference>
<dbReference type="FunFam" id="1.10.510.10:FF:000135">
    <property type="entry name" value="Putative myosin light chain kinase 3"/>
    <property type="match status" value="1"/>
</dbReference>
<feature type="region of interest" description="Disordered" evidence="9">
    <location>
        <begin position="272"/>
        <end position="307"/>
    </location>
</feature>
<keyword evidence="6 7" id="KW-0067">ATP-binding</keyword>
<evidence type="ECO:0000256" key="7">
    <source>
        <dbReference type="PROSITE-ProRule" id="PRU10141"/>
    </source>
</evidence>
<dbReference type="InterPro" id="IPR011009">
    <property type="entry name" value="Kinase-like_dom_sf"/>
</dbReference>
<name>A0AAD8LST1_ACIOX</name>
<evidence type="ECO:0000313" key="11">
    <source>
        <dbReference type="EMBL" id="KAK1173607.1"/>
    </source>
</evidence>
<dbReference type="InterPro" id="IPR000719">
    <property type="entry name" value="Prot_kinase_dom"/>
</dbReference>
<dbReference type="PANTHER" id="PTHR24347">
    <property type="entry name" value="SERINE/THREONINE-PROTEIN KINASE"/>
    <property type="match status" value="1"/>
</dbReference>
<dbReference type="Gene3D" id="3.30.200.20">
    <property type="entry name" value="Phosphorylase Kinase, domain 1"/>
    <property type="match status" value="1"/>
</dbReference>
<evidence type="ECO:0000313" key="12">
    <source>
        <dbReference type="Proteomes" id="UP001230051"/>
    </source>
</evidence>
<evidence type="ECO:0000259" key="10">
    <source>
        <dbReference type="PROSITE" id="PS50011"/>
    </source>
</evidence>
<dbReference type="InterPro" id="IPR008271">
    <property type="entry name" value="Ser/Thr_kinase_AS"/>
</dbReference>
<keyword evidence="8" id="KW-0175">Coiled coil</keyword>
<dbReference type="AlphaFoldDB" id="A0AAD8LST1"/>
<dbReference type="Proteomes" id="UP001230051">
    <property type="component" value="Unassembled WGS sequence"/>
</dbReference>